<dbReference type="Proteomes" id="UP001153714">
    <property type="component" value="Chromosome 14"/>
</dbReference>
<feature type="chain" id="PRO_5040483111" evidence="1">
    <location>
        <begin position="26"/>
        <end position="195"/>
    </location>
</feature>
<evidence type="ECO:0000256" key="1">
    <source>
        <dbReference type="SAM" id="SignalP"/>
    </source>
</evidence>
<protein>
    <submittedName>
        <fullName evidence="2">Uncharacterized protein</fullName>
    </submittedName>
</protein>
<proteinExistence type="predicted"/>
<dbReference type="OrthoDB" id="7390598at2759"/>
<dbReference type="EMBL" id="OU893345">
    <property type="protein sequence ID" value="CAG9785885.1"/>
    <property type="molecule type" value="Genomic_DNA"/>
</dbReference>
<evidence type="ECO:0000313" key="3">
    <source>
        <dbReference type="Proteomes" id="UP001153714"/>
    </source>
</evidence>
<accession>A0A9N9WC33</accession>
<keyword evidence="3" id="KW-1185">Reference proteome</keyword>
<reference evidence="2" key="2">
    <citation type="submission" date="2022-10" db="EMBL/GenBank/DDBJ databases">
        <authorList>
            <consortium name="ENA_rothamsted_submissions"/>
            <consortium name="culmorum"/>
            <person name="King R."/>
        </authorList>
    </citation>
    <scope>NUCLEOTIDE SEQUENCE</scope>
</reference>
<gene>
    <name evidence="2" type="ORF">DIATSA_LOCUS3883</name>
</gene>
<reference evidence="2" key="1">
    <citation type="submission" date="2021-12" db="EMBL/GenBank/DDBJ databases">
        <authorList>
            <person name="King R."/>
        </authorList>
    </citation>
    <scope>NUCLEOTIDE SEQUENCE</scope>
</reference>
<evidence type="ECO:0000313" key="2">
    <source>
        <dbReference type="EMBL" id="CAG9785885.1"/>
    </source>
</evidence>
<organism evidence="2 3">
    <name type="scientific">Diatraea saccharalis</name>
    <name type="common">sugarcane borer</name>
    <dbReference type="NCBI Taxonomy" id="40085"/>
    <lineage>
        <taxon>Eukaryota</taxon>
        <taxon>Metazoa</taxon>
        <taxon>Ecdysozoa</taxon>
        <taxon>Arthropoda</taxon>
        <taxon>Hexapoda</taxon>
        <taxon>Insecta</taxon>
        <taxon>Pterygota</taxon>
        <taxon>Neoptera</taxon>
        <taxon>Endopterygota</taxon>
        <taxon>Lepidoptera</taxon>
        <taxon>Glossata</taxon>
        <taxon>Ditrysia</taxon>
        <taxon>Pyraloidea</taxon>
        <taxon>Crambidae</taxon>
        <taxon>Crambinae</taxon>
        <taxon>Diatraea</taxon>
    </lineage>
</organism>
<feature type="signal peptide" evidence="1">
    <location>
        <begin position="1"/>
        <end position="25"/>
    </location>
</feature>
<dbReference type="AlphaFoldDB" id="A0A9N9WC33"/>
<sequence length="195" mass="22132">MANFTDRIMRLLALCLLLLTYFCKAHYQIKCSNSTKDTTSMVPSEDGVKGRYIVEWCTNIAKSDTEWNLEIIYNRKNVRICAPKNVHSTKTVKINSGDVNCSFVCLSTDVDLIFSACYLLQSDIKSHGSMRTNSQHNIPNGYSMDTFTNTVFTANYINHGDYISVNFYLGTVPATDYELVLCKLDDTSYDKVSYK</sequence>
<name>A0A9N9WC33_9NEOP</name>
<keyword evidence="1" id="KW-0732">Signal</keyword>